<name>W6ZPG8_COCMI</name>
<dbReference type="HOGENOM" id="CLU_1234802_0_0_1"/>
<protein>
    <submittedName>
        <fullName evidence="2">Uncharacterized protein</fullName>
    </submittedName>
</protein>
<dbReference type="KEGG" id="bor:COCMIDRAFT_26340"/>
<dbReference type="EMBL" id="KI963983">
    <property type="protein sequence ID" value="EUC45511.1"/>
    <property type="molecule type" value="Genomic_DNA"/>
</dbReference>
<organism evidence="2 3">
    <name type="scientific">Bipolaris oryzae ATCC 44560</name>
    <dbReference type="NCBI Taxonomy" id="930090"/>
    <lineage>
        <taxon>Eukaryota</taxon>
        <taxon>Fungi</taxon>
        <taxon>Dikarya</taxon>
        <taxon>Ascomycota</taxon>
        <taxon>Pezizomycotina</taxon>
        <taxon>Dothideomycetes</taxon>
        <taxon>Pleosporomycetidae</taxon>
        <taxon>Pleosporales</taxon>
        <taxon>Pleosporineae</taxon>
        <taxon>Pleosporaceae</taxon>
        <taxon>Bipolaris</taxon>
    </lineage>
</organism>
<proteinExistence type="predicted"/>
<evidence type="ECO:0000313" key="2">
    <source>
        <dbReference type="EMBL" id="EUC45511.1"/>
    </source>
</evidence>
<keyword evidence="3" id="KW-1185">Reference proteome</keyword>
<dbReference type="Proteomes" id="UP000054032">
    <property type="component" value="Unassembled WGS sequence"/>
</dbReference>
<accession>W6ZPG8</accession>
<gene>
    <name evidence="2" type="ORF">COCMIDRAFT_26340</name>
</gene>
<feature type="compositionally biased region" description="Low complexity" evidence="1">
    <location>
        <begin position="136"/>
        <end position="151"/>
    </location>
</feature>
<dbReference type="AlphaFoldDB" id="W6ZPG8"/>
<dbReference type="RefSeq" id="XP_007687972.1">
    <property type="nucleotide sequence ID" value="XM_007689782.1"/>
</dbReference>
<feature type="compositionally biased region" description="Basic and acidic residues" evidence="1">
    <location>
        <begin position="162"/>
        <end position="173"/>
    </location>
</feature>
<dbReference type="GeneID" id="19120915"/>
<feature type="region of interest" description="Disordered" evidence="1">
    <location>
        <begin position="112"/>
        <end position="178"/>
    </location>
</feature>
<evidence type="ECO:0000313" key="3">
    <source>
        <dbReference type="Proteomes" id="UP000054032"/>
    </source>
</evidence>
<sequence length="224" mass="24373">MSMSMGMGMGMGMDAHVHGSPTRLYPAPAEAMAFCGLTTGRVGHVPTGSAAQHRPTHDPTCPLYTLQCSTLQTPRLALVLLQVCCPQTNAYAATHSMQRPAKACGEAEYTHTTHTRDNDTYLPHQPRPAPEELREPSLTSPATSASLAGTLQSTHRMASRPGWRDARRNRIDETSPAERPTLMPLLLHPHSCRGDCSTPLIQLRCSTTAPGLRRGRGRDERNDS</sequence>
<reference evidence="2 3" key="1">
    <citation type="journal article" date="2013" name="PLoS Genet.">
        <title>Comparative genome structure, secondary metabolite, and effector coding capacity across Cochliobolus pathogens.</title>
        <authorList>
            <person name="Condon B.J."/>
            <person name="Leng Y."/>
            <person name="Wu D."/>
            <person name="Bushley K.E."/>
            <person name="Ohm R.A."/>
            <person name="Otillar R."/>
            <person name="Martin J."/>
            <person name="Schackwitz W."/>
            <person name="Grimwood J."/>
            <person name="MohdZainudin N."/>
            <person name="Xue C."/>
            <person name="Wang R."/>
            <person name="Manning V.A."/>
            <person name="Dhillon B."/>
            <person name="Tu Z.J."/>
            <person name="Steffenson B.J."/>
            <person name="Salamov A."/>
            <person name="Sun H."/>
            <person name="Lowry S."/>
            <person name="LaButti K."/>
            <person name="Han J."/>
            <person name="Copeland A."/>
            <person name="Lindquist E."/>
            <person name="Barry K."/>
            <person name="Schmutz J."/>
            <person name="Baker S.E."/>
            <person name="Ciuffetti L.M."/>
            <person name="Grigoriev I.V."/>
            <person name="Zhong S."/>
            <person name="Turgeon B.G."/>
        </authorList>
    </citation>
    <scope>NUCLEOTIDE SEQUENCE [LARGE SCALE GENOMIC DNA]</scope>
    <source>
        <strain evidence="2 3">ATCC 44560</strain>
    </source>
</reference>
<evidence type="ECO:0000256" key="1">
    <source>
        <dbReference type="SAM" id="MobiDB-lite"/>
    </source>
</evidence>